<dbReference type="Gene3D" id="1.20.1070.10">
    <property type="entry name" value="Rhodopsin 7-helix transmembrane proteins"/>
    <property type="match status" value="1"/>
</dbReference>
<dbReference type="PRINTS" id="PR00245">
    <property type="entry name" value="OLFACTORYR"/>
</dbReference>
<accession>A0A8T0B539</accession>
<feature type="transmembrane region" description="Helical" evidence="14">
    <location>
        <begin position="60"/>
        <end position="86"/>
    </location>
</feature>
<evidence type="ECO:0000256" key="2">
    <source>
        <dbReference type="ARBA" id="ARBA00022475"/>
    </source>
</evidence>
<dbReference type="PANTHER" id="PTHR24242">
    <property type="entry name" value="G-PROTEIN COUPLED RECEPTOR"/>
    <property type="match status" value="1"/>
</dbReference>
<keyword evidence="17" id="KW-1185">Reference proteome</keyword>
<evidence type="ECO:0000313" key="17">
    <source>
        <dbReference type="Proteomes" id="UP000606274"/>
    </source>
</evidence>
<feature type="transmembrane region" description="Helical" evidence="14">
    <location>
        <begin position="25"/>
        <end position="48"/>
    </location>
</feature>
<evidence type="ECO:0000256" key="4">
    <source>
        <dbReference type="ARBA" id="ARBA00022692"/>
    </source>
</evidence>
<evidence type="ECO:0000259" key="15">
    <source>
        <dbReference type="PROSITE" id="PS50262"/>
    </source>
</evidence>
<feature type="transmembrane region" description="Helical" evidence="14">
    <location>
        <begin position="141"/>
        <end position="163"/>
    </location>
</feature>
<evidence type="ECO:0000256" key="6">
    <source>
        <dbReference type="ARBA" id="ARBA00022989"/>
    </source>
</evidence>
<dbReference type="GO" id="GO:0004984">
    <property type="term" value="F:olfactory receptor activity"/>
    <property type="evidence" value="ECO:0007669"/>
    <property type="project" value="InterPro"/>
</dbReference>
<keyword evidence="4 13" id="KW-0812">Transmembrane</keyword>
<dbReference type="PROSITE" id="PS00237">
    <property type="entry name" value="G_PROTEIN_RECEP_F1_1"/>
    <property type="match status" value="1"/>
</dbReference>
<keyword evidence="12 13" id="KW-0807">Transducer</keyword>
<keyword evidence="5 14" id="KW-0552">Olfaction</keyword>
<dbReference type="GO" id="GO:0004930">
    <property type="term" value="F:G protein-coupled receptor activity"/>
    <property type="evidence" value="ECO:0007669"/>
    <property type="project" value="UniProtKB-KW"/>
</dbReference>
<dbReference type="PANTHER" id="PTHR24242:SF359">
    <property type="entry name" value="ODORANT RECEPTOR-RELATED"/>
    <property type="match status" value="1"/>
</dbReference>
<dbReference type="AlphaFoldDB" id="A0A8T0B539"/>
<name>A0A8T0B539_SILME</name>
<evidence type="ECO:0000256" key="5">
    <source>
        <dbReference type="ARBA" id="ARBA00022725"/>
    </source>
</evidence>
<evidence type="ECO:0000313" key="16">
    <source>
        <dbReference type="EMBL" id="KAF7700309.1"/>
    </source>
</evidence>
<dbReference type="Pfam" id="PF13853">
    <property type="entry name" value="7tm_4"/>
    <property type="match status" value="1"/>
</dbReference>
<evidence type="ECO:0000256" key="3">
    <source>
        <dbReference type="ARBA" id="ARBA00022606"/>
    </source>
</evidence>
<comment type="caution">
    <text evidence="16">The sequence shown here is derived from an EMBL/GenBank/DDBJ whole genome shotgun (WGS) entry which is preliminary data.</text>
</comment>
<keyword evidence="3 14" id="KW-0716">Sensory transduction</keyword>
<evidence type="ECO:0000256" key="14">
    <source>
        <dbReference type="RuleBase" id="RU363047"/>
    </source>
</evidence>
<evidence type="ECO:0000256" key="7">
    <source>
        <dbReference type="ARBA" id="ARBA00023040"/>
    </source>
</evidence>
<comment type="subcellular location">
    <subcellularLocation>
        <location evidence="1 14">Cell membrane</location>
        <topology evidence="1 14">Multi-pass membrane protein</topology>
    </subcellularLocation>
</comment>
<dbReference type="InterPro" id="IPR050939">
    <property type="entry name" value="Olfactory_GPCR1"/>
</dbReference>
<evidence type="ECO:0000256" key="13">
    <source>
        <dbReference type="RuleBase" id="RU000688"/>
    </source>
</evidence>
<keyword evidence="6 14" id="KW-1133">Transmembrane helix</keyword>
<protein>
    <recommendedName>
        <fullName evidence="14">Olfactory receptor</fullName>
    </recommendedName>
</protein>
<dbReference type="Proteomes" id="UP000606274">
    <property type="component" value="Unassembled WGS sequence"/>
</dbReference>
<feature type="non-terminal residue" evidence="16">
    <location>
        <position position="1"/>
    </location>
</feature>
<keyword evidence="8 14" id="KW-0472">Membrane</keyword>
<keyword evidence="11" id="KW-0325">Glycoprotein</keyword>
<evidence type="ECO:0000256" key="9">
    <source>
        <dbReference type="ARBA" id="ARBA00023157"/>
    </source>
</evidence>
<keyword evidence="9" id="KW-1015">Disulfide bond</keyword>
<evidence type="ECO:0000256" key="12">
    <source>
        <dbReference type="ARBA" id="ARBA00023224"/>
    </source>
</evidence>
<proteinExistence type="inferred from homology"/>
<dbReference type="EMBL" id="JABFDY010000012">
    <property type="protein sequence ID" value="KAF7700309.1"/>
    <property type="molecule type" value="Genomic_DNA"/>
</dbReference>
<dbReference type="InterPro" id="IPR000276">
    <property type="entry name" value="GPCR_Rhodpsn"/>
</dbReference>
<reference evidence="16" key="1">
    <citation type="submission" date="2020-08" db="EMBL/GenBank/DDBJ databases">
        <title>Chromosome-level assembly of Southern catfish (Silurus meridionalis) provides insights into visual adaptation to the nocturnal and benthic lifestyles.</title>
        <authorList>
            <person name="Zhang Y."/>
            <person name="Wang D."/>
            <person name="Peng Z."/>
        </authorList>
    </citation>
    <scope>NUCLEOTIDE SEQUENCE</scope>
    <source>
        <strain evidence="16">SWU-2019-XX</strain>
        <tissue evidence="16">Muscle</tissue>
    </source>
</reference>
<evidence type="ECO:0000256" key="10">
    <source>
        <dbReference type="ARBA" id="ARBA00023170"/>
    </source>
</evidence>
<evidence type="ECO:0000256" key="11">
    <source>
        <dbReference type="ARBA" id="ARBA00023180"/>
    </source>
</evidence>
<dbReference type="InterPro" id="IPR017452">
    <property type="entry name" value="GPCR_Rhodpsn_7TM"/>
</dbReference>
<organism evidence="16 17">
    <name type="scientific">Silurus meridionalis</name>
    <name type="common">Southern catfish</name>
    <name type="synonym">Silurus soldatovi meridionalis</name>
    <dbReference type="NCBI Taxonomy" id="175797"/>
    <lineage>
        <taxon>Eukaryota</taxon>
        <taxon>Metazoa</taxon>
        <taxon>Chordata</taxon>
        <taxon>Craniata</taxon>
        <taxon>Vertebrata</taxon>
        <taxon>Euteleostomi</taxon>
        <taxon>Actinopterygii</taxon>
        <taxon>Neopterygii</taxon>
        <taxon>Teleostei</taxon>
        <taxon>Ostariophysi</taxon>
        <taxon>Siluriformes</taxon>
        <taxon>Siluridae</taxon>
        <taxon>Silurus</taxon>
    </lineage>
</organism>
<dbReference type="SUPFAM" id="SSF81321">
    <property type="entry name" value="Family A G protein-coupled receptor-like"/>
    <property type="match status" value="1"/>
</dbReference>
<sequence length="226" mass="25478">SFQNNSGKATIEFVFVGFDTVQRPLAVGVIMLILYVLTMICNIANIGFIIMDKRLHQPMYIFICHLALVDMVHCTSSCPTMIGILLVGYKTIYYNSCIVQMFTFHLGATMETFAIAVMAFDRFIAIGSPFWYPTVMTNCRCFFIIISLWLVGASTMFILPASVVPLPVCYFTLKYMFCDYASITRASCADPEPYFNTISILTSCLIFVTFSFICLSYIHIVIVVSK</sequence>
<dbReference type="PROSITE" id="PS50262">
    <property type="entry name" value="G_PROTEIN_RECEP_F1_2"/>
    <property type="match status" value="1"/>
</dbReference>
<feature type="transmembrane region" description="Helical" evidence="14">
    <location>
        <begin position="200"/>
        <end position="224"/>
    </location>
</feature>
<dbReference type="PRINTS" id="PR00237">
    <property type="entry name" value="GPCRRHODOPSN"/>
</dbReference>
<dbReference type="InterPro" id="IPR000725">
    <property type="entry name" value="Olfact_rcpt"/>
</dbReference>
<evidence type="ECO:0000256" key="8">
    <source>
        <dbReference type="ARBA" id="ARBA00023136"/>
    </source>
</evidence>
<comment type="similarity">
    <text evidence="13">Belongs to the G-protein coupled receptor 1 family.</text>
</comment>
<dbReference type="GO" id="GO:0005886">
    <property type="term" value="C:plasma membrane"/>
    <property type="evidence" value="ECO:0007669"/>
    <property type="project" value="UniProtKB-SubCell"/>
</dbReference>
<keyword evidence="10 13" id="KW-0675">Receptor</keyword>
<keyword evidence="7 13" id="KW-0297">G-protein coupled receptor</keyword>
<feature type="transmembrane region" description="Helical" evidence="14">
    <location>
        <begin position="92"/>
        <end position="120"/>
    </location>
</feature>
<gene>
    <name evidence="16" type="ORF">HF521_003267</name>
</gene>
<feature type="domain" description="G-protein coupled receptors family 1 profile" evidence="15">
    <location>
        <begin position="41"/>
        <end position="226"/>
    </location>
</feature>
<keyword evidence="2 14" id="KW-1003">Cell membrane</keyword>
<evidence type="ECO:0000256" key="1">
    <source>
        <dbReference type="ARBA" id="ARBA00004651"/>
    </source>
</evidence>